<dbReference type="eggNOG" id="arCOG02942">
    <property type="taxonomic scope" value="Archaea"/>
</dbReference>
<proteinExistence type="predicted"/>
<dbReference type="KEGG" id="pis:Pisl_1739"/>
<reference evidence="2" key="1">
    <citation type="submission" date="2006-12" db="EMBL/GenBank/DDBJ databases">
        <title>Complete sequence of Pyrobaculum islandicum DSM 4184.</title>
        <authorList>
            <person name="Copeland A."/>
            <person name="Lucas S."/>
            <person name="Lapidus A."/>
            <person name="Barry K."/>
            <person name="Detter J.C."/>
            <person name="Glavina del Rio T."/>
            <person name="Dalin E."/>
            <person name="Tice H."/>
            <person name="Pitluck S."/>
            <person name="Meincke L."/>
            <person name="Brettin T."/>
            <person name="Bruce D."/>
            <person name="Han C."/>
            <person name="Tapia R."/>
            <person name="Gilna P."/>
            <person name="Schmutz J."/>
            <person name="Larimer F."/>
            <person name="Land M."/>
            <person name="Hauser L."/>
            <person name="Kyrpides N."/>
            <person name="Mikhailova N."/>
            <person name="Cozen A.E."/>
            <person name="Fitz-Gibbon S.T."/>
            <person name="House C.H."/>
            <person name="Saltikov C."/>
            <person name="Lowe T."/>
            <person name="Richardson P."/>
        </authorList>
    </citation>
    <scope>NUCLEOTIDE SEQUENCE [LARGE SCALE GENOMIC DNA]</scope>
    <source>
        <strain evidence="2">DSM 4184</strain>
    </source>
</reference>
<dbReference type="Pfam" id="PF13456">
    <property type="entry name" value="RVT_3"/>
    <property type="match status" value="1"/>
</dbReference>
<dbReference type="GeneID" id="4617934"/>
<dbReference type="InterPro" id="IPR002156">
    <property type="entry name" value="RNaseH_domain"/>
</dbReference>
<name>A1RVA8_PYRIL</name>
<evidence type="ECO:0000313" key="3">
    <source>
        <dbReference type="Proteomes" id="UP000002595"/>
    </source>
</evidence>
<dbReference type="OrthoDB" id="52651at2157"/>
<dbReference type="NCBIfam" id="NF041175">
    <property type="entry name" value="RNAseHI_Thmprot"/>
    <property type="match status" value="1"/>
</dbReference>
<dbReference type="GO" id="GO:0003676">
    <property type="term" value="F:nucleic acid binding"/>
    <property type="evidence" value="ECO:0007669"/>
    <property type="project" value="InterPro"/>
</dbReference>
<dbReference type="RefSeq" id="WP_011763465.1">
    <property type="nucleotide sequence ID" value="NC_008701.1"/>
</dbReference>
<dbReference type="GO" id="GO:0004523">
    <property type="term" value="F:RNA-DNA hybrid ribonuclease activity"/>
    <property type="evidence" value="ECO:0007669"/>
    <property type="project" value="InterPro"/>
</dbReference>
<accession>A1RVA8</accession>
<feature type="domain" description="RNase H type-1" evidence="1">
    <location>
        <begin position="1"/>
        <end position="144"/>
    </location>
</feature>
<dbReference type="Gene3D" id="3.30.420.10">
    <property type="entry name" value="Ribonuclease H-like superfamily/Ribonuclease H"/>
    <property type="match status" value="1"/>
</dbReference>
<dbReference type="PANTHER" id="PTHR46387:SF2">
    <property type="entry name" value="RIBONUCLEASE HI"/>
    <property type="match status" value="1"/>
</dbReference>
<dbReference type="CDD" id="cd09279">
    <property type="entry name" value="RNase_HI_like"/>
    <property type="match status" value="1"/>
</dbReference>
<organism evidence="2 3">
    <name type="scientific">Pyrobaculum islandicum (strain DSM 4184 / JCM 9189 / GEO3)</name>
    <dbReference type="NCBI Taxonomy" id="384616"/>
    <lineage>
        <taxon>Archaea</taxon>
        <taxon>Thermoproteota</taxon>
        <taxon>Thermoprotei</taxon>
        <taxon>Thermoproteales</taxon>
        <taxon>Thermoproteaceae</taxon>
        <taxon>Pyrobaculum</taxon>
    </lineage>
</organism>
<dbReference type="STRING" id="384616.Pisl_1739"/>
<keyword evidence="3" id="KW-1185">Reference proteome</keyword>
<dbReference type="InterPro" id="IPR012337">
    <property type="entry name" value="RNaseH-like_sf"/>
</dbReference>
<evidence type="ECO:0000259" key="1">
    <source>
        <dbReference type="PROSITE" id="PS50879"/>
    </source>
</evidence>
<gene>
    <name evidence="2" type="ordered locus">Pisl_1739</name>
</gene>
<sequence>MCLDLFFDGACEPVNPGGVGSYGFAAFKNGEEVYGEGGVVCAGERWCTNNYAEYMGLIKGLEWALAAGESCLNVYGDSQLVVRQMLGVYQVKAEHLKPLYKHAVELSQRFAKFSIGWVPRERNARADYYSKKAYCDFLKTHPELRERYAAWLATDRQKALLGKFGIEADCLSKREASKLIEKILKRR</sequence>
<dbReference type="Proteomes" id="UP000002595">
    <property type="component" value="Chromosome"/>
</dbReference>
<dbReference type="EMBL" id="CP000504">
    <property type="protein sequence ID" value="ABL88890.1"/>
    <property type="molecule type" value="Genomic_DNA"/>
</dbReference>
<protein>
    <submittedName>
        <fullName evidence="2">Ribonuclease H</fullName>
    </submittedName>
</protein>
<dbReference type="InterPro" id="IPR036397">
    <property type="entry name" value="RNaseH_sf"/>
</dbReference>
<dbReference type="AlphaFoldDB" id="A1RVA8"/>
<dbReference type="PROSITE" id="PS50879">
    <property type="entry name" value="RNASE_H_1"/>
    <property type="match status" value="1"/>
</dbReference>
<dbReference type="HOGENOM" id="CLU_095977_0_0_2"/>
<evidence type="ECO:0000313" key="2">
    <source>
        <dbReference type="EMBL" id="ABL88890.1"/>
    </source>
</evidence>
<dbReference type="PANTHER" id="PTHR46387">
    <property type="entry name" value="POLYNUCLEOTIDYL TRANSFERASE, RIBONUCLEASE H-LIKE SUPERFAMILY PROTEIN"/>
    <property type="match status" value="1"/>
</dbReference>
<dbReference type="SUPFAM" id="SSF53098">
    <property type="entry name" value="Ribonuclease H-like"/>
    <property type="match status" value="1"/>
</dbReference>
<dbReference type="InterPro" id="IPR053576">
    <property type="entry name" value="RNase_HI-like"/>
</dbReference>